<sequence>MRNYFRNPWLVALLALATGLFLGYLFWSGNDANEQEADHSVAEHADETVWTCSMHPQIRQSEPGKCPICGMDLIPLASDDGGVNAMAVSMTETAVKLANVQTMQVGTAAVEKAIRLNGTVVPDEKLVKSQSAHVSGRVEQLFVNTTGEYVQKGQRLASIYSPELIAAQQELLQTLSIKDSQPALYKASVEKLKALRLSEKQINGIGESGNIRETIDILADQSGIVMEKKVNVGNYLKRGEALYTIADLSRVWVEFDAYENDLPWVDLGDRVEFTVASLPGQKFDGKVTFISPVINMQTRVARVRVETANPGQKLKPQMFATGIVQAEIRADDQQLTLPKSAVMWTGERSVVYVKDQASETPSFLMREVVLGPSLGDRYVVEEGLETGELVVVNGTFTVDAAAQLAGKPSMMNPEGGAAMTGHDHGVVSGTITNAPVQRVKASEAAKKELEDLILSYYPLKDALVASNHKEAVIEAKDFKARLNKISMKNFEGEAHDLWMQLQGTLNRNVEALISSANIDQARKHFIPLSEGMVKLAKSFGPFAQAIYVQHCPMANDDKGADWLSSIDEIRNPYYGEMMLTCGEVSETIE</sequence>
<dbReference type="PATRIC" id="fig|1237149.3.peg.822"/>
<dbReference type="Proteomes" id="UP000011135">
    <property type="component" value="Unassembled WGS sequence"/>
</dbReference>
<dbReference type="InterPro" id="IPR045800">
    <property type="entry name" value="HMBD"/>
</dbReference>
<feature type="domain" description="CzcB-like C-terminal circularly permuted SH3-like" evidence="9">
    <location>
        <begin position="336"/>
        <end position="398"/>
    </location>
</feature>
<dbReference type="Pfam" id="PF11827">
    <property type="entry name" value="DUF3347"/>
    <property type="match status" value="1"/>
</dbReference>
<dbReference type="AlphaFoldDB" id="L8K0W9"/>
<dbReference type="GO" id="GO:0022857">
    <property type="term" value="F:transmembrane transporter activity"/>
    <property type="evidence" value="ECO:0007669"/>
    <property type="project" value="InterPro"/>
</dbReference>
<evidence type="ECO:0000259" key="7">
    <source>
        <dbReference type="Pfam" id="PF25919"/>
    </source>
</evidence>
<feature type="domain" description="Heavy metal binding" evidence="5">
    <location>
        <begin position="49"/>
        <end position="75"/>
    </location>
</feature>
<evidence type="ECO:0000259" key="9">
    <source>
        <dbReference type="Pfam" id="PF25975"/>
    </source>
</evidence>
<proteinExistence type="inferred from homology"/>
<dbReference type="eggNOG" id="COG0845">
    <property type="taxonomic scope" value="Bacteria"/>
</dbReference>
<evidence type="ECO:0000313" key="11">
    <source>
        <dbReference type="Proteomes" id="UP000011135"/>
    </source>
</evidence>
<evidence type="ECO:0000259" key="4">
    <source>
        <dbReference type="Pfam" id="PF11827"/>
    </source>
</evidence>
<dbReference type="SUPFAM" id="SSF111369">
    <property type="entry name" value="HlyD-like secretion proteins"/>
    <property type="match status" value="1"/>
</dbReference>
<dbReference type="InterPro" id="IPR058649">
    <property type="entry name" value="CzcB_C"/>
</dbReference>
<protein>
    <submittedName>
        <fullName evidence="10">Putative Co/Zn/Cd efflux system membrane fusion protein</fullName>
    </submittedName>
</protein>
<organism evidence="10 11">
    <name type="scientific">Fulvivirga imtechensis AK7</name>
    <dbReference type="NCBI Taxonomy" id="1237149"/>
    <lineage>
        <taxon>Bacteria</taxon>
        <taxon>Pseudomonadati</taxon>
        <taxon>Bacteroidota</taxon>
        <taxon>Cytophagia</taxon>
        <taxon>Cytophagales</taxon>
        <taxon>Fulvivirgaceae</taxon>
        <taxon>Fulvivirga</taxon>
    </lineage>
</organism>
<dbReference type="EMBL" id="AMZN01000009">
    <property type="protein sequence ID" value="ELR73107.1"/>
    <property type="molecule type" value="Genomic_DNA"/>
</dbReference>
<evidence type="ECO:0000259" key="6">
    <source>
        <dbReference type="Pfam" id="PF25869"/>
    </source>
</evidence>
<keyword evidence="2" id="KW-0813">Transport</keyword>
<dbReference type="GO" id="GO:0046914">
    <property type="term" value="F:transition metal ion binding"/>
    <property type="evidence" value="ECO:0007669"/>
    <property type="project" value="TreeGrafter"/>
</dbReference>
<dbReference type="PANTHER" id="PTHR30097">
    <property type="entry name" value="CATION EFFLUX SYSTEM PROTEIN CUSB"/>
    <property type="match status" value="1"/>
</dbReference>
<dbReference type="OrthoDB" id="9806939at2"/>
<dbReference type="Gene3D" id="2.40.420.20">
    <property type="match status" value="1"/>
</dbReference>
<dbReference type="InterPro" id="IPR058792">
    <property type="entry name" value="Beta-barrel_RND_2"/>
</dbReference>
<keyword evidence="3" id="KW-1133">Transmembrane helix</keyword>
<name>L8K0W9_9BACT</name>
<feature type="domain" description="CusB-like beta-barrel" evidence="8">
    <location>
        <begin position="250"/>
        <end position="324"/>
    </location>
</feature>
<dbReference type="Gene3D" id="2.40.30.170">
    <property type="match status" value="1"/>
</dbReference>
<dbReference type="GO" id="GO:0015679">
    <property type="term" value="P:plasma membrane copper ion transport"/>
    <property type="evidence" value="ECO:0007669"/>
    <property type="project" value="TreeGrafter"/>
</dbReference>
<dbReference type="Pfam" id="PF19335">
    <property type="entry name" value="HMBD"/>
    <property type="match status" value="1"/>
</dbReference>
<feature type="transmembrane region" description="Helical" evidence="3">
    <location>
        <begin position="9"/>
        <end position="27"/>
    </location>
</feature>
<reference evidence="10 11" key="1">
    <citation type="submission" date="2012-12" db="EMBL/GenBank/DDBJ databases">
        <title>Genome assembly of Fulvivirga imtechensis AK7.</title>
        <authorList>
            <person name="Nupur N."/>
            <person name="Khatri I."/>
            <person name="Kumar R."/>
            <person name="Subramanian S."/>
            <person name="Pinnaka A."/>
        </authorList>
    </citation>
    <scope>NUCLEOTIDE SEQUENCE [LARGE SCALE GENOMIC DNA]</scope>
    <source>
        <strain evidence="10 11">AK7</strain>
    </source>
</reference>
<dbReference type="PANTHER" id="PTHR30097:SF15">
    <property type="entry name" value="CATION EFFLUX SYSTEM PROTEIN CUSB"/>
    <property type="match status" value="1"/>
</dbReference>
<dbReference type="InterPro" id="IPR058791">
    <property type="entry name" value="3HB_CusB"/>
</dbReference>
<dbReference type="RefSeq" id="WP_009578277.1">
    <property type="nucleotide sequence ID" value="NZ_AMZN01000009.1"/>
</dbReference>
<gene>
    <name evidence="10" type="ORF">C900_05742</name>
</gene>
<dbReference type="Pfam" id="PF25975">
    <property type="entry name" value="CzcB_C"/>
    <property type="match status" value="1"/>
</dbReference>
<dbReference type="Pfam" id="PF25954">
    <property type="entry name" value="Beta-barrel_RND_2"/>
    <property type="match status" value="1"/>
</dbReference>
<evidence type="ECO:0000256" key="1">
    <source>
        <dbReference type="ARBA" id="ARBA00009477"/>
    </source>
</evidence>
<dbReference type="NCBIfam" id="TIGR01730">
    <property type="entry name" value="RND_mfp"/>
    <property type="match status" value="1"/>
</dbReference>
<evidence type="ECO:0000259" key="5">
    <source>
        <dbReference type="Pfam" id="PF19335"/>
    </source>
</evidence>
<dbReference type="GO" id="GO:0060003">
    <property type="term" value="P:copper ion export"/>
    <property type="evidence" value="ECO:0007669"/>
    <property type="project" value="TreeGrafter"/>
</dbReference>
<dbReference type="GO" id="GO:0016020">
    <property type="term" value="C:membrane"/>
    <property type="evidence" value="ECO:0007669"/>
    <property type="project" value="InterPro"/>
</dbReference>
<feature type="domain" description="CusB-like three alpha-helical bundle" evidence="6">
    <location>
        <begin position="163"/>
        <end position="212"/>
    </location>
</feature>
<dbReference type="FunFam" id="2.40.30.170:FF:000010">
    <property type="entry name" value="Efflux RND transporter periplasmic adaptor subunit"/>
    <property type="match status" value="1"/>
</dbReference>
<dbReference type="STRING" id="1237149.C900_05742"/>
<dbReference type="InterPro" id="IPR051909">
    <property type="entry name" value="MFP_Cation_Efflux"/>
</dbReference>
<keyword evidence="3" id="KW-0812">Transmembrane</keyword>
<dbReference type="InterPro" id="IPR006143">
    <property type="entry name" value="RND_pump_MFP"/>
</dbReference>
<evidence type="ECO:0000313" key="10">
    <source>
        <dbReference type="EMBL" id="ELR73107.1"/>
    </source>
</evidence>
<keyword evidence="3" id="KW-0472">Membrane</keyword>
<accession>L8K0W9</accession>
<comment type="caution">
    <text evidence="10">The sequence shown here is derived from an EMBL/GenBank/DDBJ whole genome shotgun (WGS) entry which is preliminary data.</text>
</comment>
<keyword evidence="11" id="KW-1185">Reference proteome</keyword>
<dbReference type="GO" id="GO:0030288">
    <property type="term" value="C:outer membrane-bounded periplasmic space"/>
    <property type="evidence" value="ECO:0007669"/>
    <property type="project" value="TreeGrafter"/>
</dbReference>
<dbReference type="Pfam" id="PF25919">
    <property type="entry name" value="BSH_CusB"/>
    <property type="match status" value="1"/>
</dbReference>
<feature type="domain" description="CusB-like barrel-sandwich hybrid" evidence="7">
    <location>
        <begin position="131"/>
        <end position="246"/>
    </location>
</feature>
<dbReference type="InterPro" id="IPR021782">
    <property type="entry name" value="DUF3347"/>
</dbReference>
<evidence type="ECO:0000256" key="3">
    <source>
        <dbReference type="SAM" id="Phobius"/>
    </source>
</evidence>
<comment type="similarity">
    <text evidence="1">Belongs to the membrane fusion protein (MFP) (TC 8.A.1) family.</text>
</comment>
<dbReference type="Pfam" id="PF25869">
    <property type="entry name" value="3HB_CusB"/>
    <property type="match status" value="1"/>
</dbReference>
<evidence type="ECO:0000256" key="2">
    <source>
        <dbReference type="ARBA" id="ARBA00022448"/>
    </source>
</evidence>
<evidence type="ECO:0000259" key="8">
    <source>
        <dbReference type="Pfam" id="PF25954"/>
    </source>
</evidence>
<dbReference type="InterPro" id="IPR058790">
    <property type="entry name" value="BSH_CusB"/>
</dbReference>
<feature type="domain" description="DUF3347" evidence="4">
    <location>
        <begin position="455"/>
        <end position="541"/>
    </location>
</feature>